<feature type="region of interest" description="Disordered" evidence="1">
    <location>
        <begin position="254"/>
        <end position="288"/>
    </location>
</feature>
<sequence>MTLDNTIQDPTSFDYGKSQEELAADRNAEAQGIPTVKHVFQDYWGKDVTEKFVFPGQEDLPVDFQQYIEFKPMNEGARARFQKKTNRGVVIESRTQNARMGMDPAGDRKALFEESIVDWRMAQNGELVQFSMHRFLSWYDKADPYLIDELERAIRKENKWMMNELSSEGIREEINNLEDQYREAVKREEAEANFRRQAQQFVEGKPVTDPHNAIRMFMMCEAMKWNHLPMAGGIYNQDPELMDKFFHLFSVRSEHQAKEAKKQEREAKAKKNRAGGARSSRPATRKRR</sequence>
<evidence type="ECO:0000313" key="3">
    <source>
        <dbReference type="Proteomes" id="UP000033020"/>
    </source>
</evidence>
<dbReference type="KEGG" id="vg:26795062"/>
<name>A0A0E3T7S4_9CAUD</name>
<gene>
    <name evidence="2" type="ORF">GordTnk2_15</name>
</gene>
<accession>A0A0E3T7S4</accession>
<keyword evidence="3" id="KW-1185">Reference proteome</keyword>
<proteinExistence type="predicted"/>
<dbReference type="Proteomes" id="UP000033020">
    <property type="component" value="Segment"/>
</dbReference>
<protein>
    <submittedName>
        <fullName evidence="2">Pre-TMP frameshift protein</fullName>
    </submittedName>
</protein>
<dbReference type="EMBL" id="KP790008">
    <property type="protein sequence ID" value="AKC02755.1"/>
    <property type="molecule type" value="Genomic_DNA"/>
</dbReference>
<evidence type="ECO:0000256" key="1">
    <source>
        <dbReference type="SAM" id="MobiDB-lite"/>
    </source>
</evidence>
<reference evidence="2 3" key="1">
    <citation type="journal article" date="2015" name="Sci. Rep.">
        <title>Bacteriophages of wastewater foaming-associated filamentous Gordonia reduce host levels in raw activated sludge.</title>
        <authorList>
            <person name="Liu M."/>
            <person name="Gill J.J."/>
            <person name="Young R."/>
            <person name="Summer E.J."/>
        </authorList>
    </citation>
    <scope>NUCLEOTIDE SEQUENCE [LARGE SCALE GENOMIC DNA]</scope>
</reference>
<dbReference type="RefSeq" id="YP_009223922.1">
    <property type="nucleotide sequence ID" value="NC_029074.1"/>
</dbReference>
<evidence type="ECO:0000313" key="2">
    <source>
        <dbReference type="EMBL" id="AKC02755.1"/>
    </source>
</evidence>
<feature type="compositionally biased region" description="Basic and acidic residues" evidence="1">
    <location>
        <begin position="254"/>
        <end position="269"/>
    </location>
</feature>
<organism evidence="2 3">
    <name type="scientific">Gordonia phage GordTnk2</name>
    <dbReference type="NCBI Taxonomy" id="1622192"/>
    <lineage>
        <taxon>Viruses</taxon>
        <taxon>Duplodnaviria</taxon>
        <taxon>Heunggongvirae</taxon>
        <taxon>Uroviricota</taxon>
        <taxon>Caudoviricetes</taxon>
        <taxon>Gordtnkvirus</taxon>
        <taxon>Gordtnkvirus gordtnk2</taxon>
    </lineage>
</organism>
<dbReference type="GeneID" id="26795062"/>